<keyword evidence="2 11" id="KW-0732">Signal</keyword>
<keyword evidence="13" id="KW-0645">Protease</keyword>
<accession>A0A7V2AUL2</accession>
<organism evidence="13">
    <name type="scientific">Eiseniibacteriota bacterium</name>
    <dbReference type="NCBI Taxonomy" id="2212470"/>
    <lineage>
        <taxon>Bacteria</taxon>
        <taxon>Candidatus Eiseniibacteriota</taxon>
    </lineage>
</organism>
<evidence type="ECO:0000256" key="6">
    <source>
        <dbReference type="ARBA" id="ARBA00023316"/>
    </source>
</evidence>
<feature type="signal peptide" evidence="11">
    <location>
        <begin position="1"/>
        <end position="23"/>
    </location>
</feature>
<comment type="similarity">
    <text evidence="1 9">Belongs to the peptidase S11 family.</text>
</comment>
<evidence type="ECO:0000256" key="8">
    <source>
        <dbReference type="PIRSR" id="PIRSR618044-2"/>
    </source>
</evidence>
<dbReference type="EMBL" id="DSEC01000270">
    <property type="protein sequence ID" value="HER43573.1"/>
    <property type="molecule type" value="Genomic_DNA"/>
</dbReference>
<evidence type="ECO:0000256" key="5">
    <source>
        <dbReference type="ARBA" id="ARBA00022984"/>
    </source>
</evidence>
<evidence type="ECO:0000313" key="13">
    <source>
        <dbReference type="EMBL" id="HER43573.1"/>
    </source>
</evidence>
<dbReference type="InterPro" id="IPR012338">
    <property type="entry name" value="Beta-lactam/transpept-like"/>
</dbReference>
<name>A0A7V2AUL2_UNCEI</name>
<evidence type="ECO:0000259" key="12">
    <source>
        <dbReference type="Pfam" id="PF00768"/>
    </source>
</evidence>
<feature type="active site" evidence="7">
    <location>
        <position position="121"/>
    </location>
</feature>
<dbReference type="Pfam" id="PF00768">
    <property type="entry name" value="Peptidase_S11"/>
    <property type="match status" value="1"/>
</dbReference>
<dbReference type="GO" id="GO:0006508">
    <property type="term" value="P:proteolysis"/>
    <property type="evidence" value="ECO:0007669"/>
    <property type="project" value="InterPro"/>
</dbReference>
<dbReference type="SUPFAM" id="SSF56601">
    <property type="entry name" value="beta-lactamase/transpeptidase-like"/>
    <property type="match status" value="1"/>
</dbReference>
<dbReference type="GO" id="GO:0009002">
    <property type="term" value="F:serine-type D-Ala-D-Ala carboxypeptidase activity"/>
    <property type="evidence" value="ECO:0007669"/>
    <property type="project" value="InterPro"/>
</dbReference>
<feature type="binding site" evidence="8">
    <location>
        <position position="231"/>
    </location>
    <ligand>
        <name>substrate</name>
    </ligand>
</feature>
<dbReference type="PRINTS" id="PR00725">
    <property type="entry name" value="DADACBPTASE1"/>
</dbReference>
<feature type="active site" description="Acyl-ester intermediate" evidence="7">
    <location>
        <position position="64"/>
    </location>
</feature>
<dbReference type="InterPro" id="IPR018044">
    <property type="entry name" value="Peptidase_S11"/>
</dbReference>
<keyword evidence="6" id="KW-0961">Cell wall biogenesis/degradation</keyword>
<feature type="domain" description="Peptidase S11 D-alanyl-D-alanine carboxypeptidase A N-terminal" evidence="12">
    <location>
        <begin position="37"/>
        <end position="261"/>
    </location>
</feature>
<dbReference type="Proteomes" id="UP000886069">
    <property type="component" value="Unassembled WGS sequence"/>
</dbReference>
<comment type="caution">
    <text evidence="13">The sequence shown here is derived from an EMBL/GenBank/DDBJ whole genome shotgun (WGS) entry which is preliminary data.</text>
</comment>
<keyword evidence="4" id="KW-0133">Cell shape</keyword>
<proteinExistence type="inferred from homology"/>
<keyword evidence="5" id="KW-0573">Peptidoglycan synthesis</keyword>
<feature type="chain" id="PRO_5031546789" evidence="11">
    <location>
        <begin position="24"/>
        <end position="294"/>
    </location>
</feature>
<gene>
    <name evidence="13" type="ORF">ENO08_03850</name>
</gene>
<dbReference type="GO" id="GO:0071555">
    <property type="term" value="P:cell wall organization"/>
    <property type="evidence" value="ECO:0007669"/>
    <property type="project" value="UniProtKB-KW"/>
</dbReference>
<dbReference type="Gene3D" id="3.40.710.10">
    <property type="entry name" value="DD-peptidase/beta-lactamase superfamily"/>
    <property type="match status" value="1"/>
</dbReference>
<keyword evidence="3" id="KW-0378">Hydrolase</keyword>
<evidence type="ECO:0000256" key="9">
    <source>
        <dbReference type="RuleBase" id="RU004016"/>
    </source>
</evidence>
<protein>
    <submittedName>
        <fullName evidence="13">D-alanyl-D-alanine carboxypeptidase</fullName>
    </submittedName>
</protein>
<dbReference type="InterPro" id="IPR001967">
    <property type="entry name" value="Peptidase_S11_N"/>
</dbReference>
<evidence type="ECO:0000256" key="2">
    <source>
        <dbReference type="ARBA" id="ARBA00022729"/>
    </source>
</evidence>
<feature type="active site" description="Acyl-ester intermediate" evidence="7">
    <location>
        <position position="61"/>
    </location>
</feature>
<dbReference type="AlphaFoldDB" id="A0A7V2AUL2"/>
<dbReference type="GO" id="GO:0008360">
    <property type="term" value="P:regulation of cell shape"/>
    <property type="evidence" value="ECO:0007669"/>
    <property type="project" value="UniProtKB-KW"/>
</dbReference>
<keyword evidence="13" id="KW-0121">Carboxypeptidase</keyword>
<evidence type="ECO:0000256" key="10">
    <source>
        <dbReference type="SAM" id="MobiDB-lite"/>
    </source>
</evidence>
<evidence type="ECO:0000256" key="3">
    <source>
        <dbReference type="ARBA" id="ARBA00022801"/>
    </source>
</evidence>
<dbReference type="PANTHER" id="PTHR21581:SF6">
    <property type="entry name" value="TRAFFICKING PROTEIN PARTICLE COMPLEX SUBUNIT 12"/>
    <property type="match status" value="1"/>
</dbReference>
<feature type="region of interest" description="Disordered" evidence="10">
    <location>
        <begin position="274"/>
        <end position="294"/>
    </location>
</feature>
<feature type="compositionally biased region" description="Low complexity" evidence="10">
    <location>
        <begin position="280"/>
        <end position="294"/>
    </location>
</feature>
<dbReference type="GO" id="GO:0009252">
    <property type="term" value="P:peptidoglycan biosynthetic process"/>
    <property type="evidence" value="ECO:0007669"/>
    <property type="project" value="UniProtKB-KW"/>
</dbReference>
<evidence type="ECO:0000256" key="4">
    <source>
        <dbReference type="ARBA" id="ARBA00022960"/>
    </source>
</evidence>
<sequence length="294" mass="31753">MKQNITLIAALVFLLLACAAAPASSLEIVSKEPYTGAIVIDAATGDVLFEDNADARAYPASVTKLMVLLVILDAVDAGHLALDEPVRVTAKSSTIGGSQVYLKDNEVFPVEELLYALMVQSANDAAVALAIHYMGSKDAFVDLMNRRAQRIGMKDTVFHSVHGLPPGRGQLPDVSTPRDIAALCREILKKPDVLKYTSTRRRPFRTEAAEPFLMENHNRLLKTMEGCDGLKTGFFWAAGFSIAATAADRDNRAIAVVLGAKSEKVRDRKAKEMLAEGLDRLGPGSSRSSSQLSH</sequence>
<dbReference type="PANTHER" id="PTHR21581">
    <property type="entry name" value="D-ALANYL-D-ALANINE CARBOXYPEPTIDASE"/>
    <property type="match status" value="1"/>
</dbReference>
<dbReference type="PROSITE" id="PS51257">
    <property type="entry name" value="PROKAR_LIPOPROTEIN"/>
    <property type="match status" value="1"/>
</dbReference>
<evidence type="ECO:0000256" key="11">
    <source>
        <dbReference type="SAM" id="SignalP"/>
    </source>
</evidence>
<evidence type="ECO:0000256" key="1">
    <source>
        <dbReference type="ARBA" id="ARBA00007164"/>
    </source>
</evidence>
<reference evidence="13" key="1">
    <citation type="journal article" date="2020" name="mSystems">
        <title>Genome- and Community-Level Interaction Insights into Carbon Utilization and Element Cycling Functions of Hydrothermarchaeota in Hydrothermal Sediment.</title>
        <authorList>
            <person name="Zhou Z."/>
            <person name="Liu Y."/>
            <person name="Xu W."/>
            <person name="Pan J."/>
            <person name="Luo Z.H."/>
            <person name="Li M."/>
        </authorList>
    </citation>
    <scope>NUCLEOTIDE SEQUENCE [LARGE SCALE GENOMIC DNA]</scope>
    <source>
        <strain evidence="13">SpSt-1233</strain>
    </source>
</reference>
<evidence type="ECO:0000256" key="7">
    <source>
        <dbReference type="PIRSR" id="PIRSR618044-1"/>
    </source>
</evidence>